<protein>
    <submittedName>
        <fullName evidence="2">Uncharacterized protein</fullName>
    </submittedName>
</protein>
<dbReference type="VEuPathDB" id="VectorBase:GBRI025472"/>
<proteinExistence type="predicted"/>
<keyword evidence="1" id="KW-1133">Transmembrane helix</keyword>
<keyword evidence="1" id="KW-0472">Membrane</keyword>
<reference evidence="2" key="2">
    <citation type="submission" date="2020-05" db="UniProtKB">
        <authorList>
            <consortium name="EnsemblMetazoa"/>
        </authorList>
    </citation>
    <scope>IDENTIFICATION</scope>
    <source>
        <strain evidence="2">IAEA</strain>
    </source>
</reference>
<reference evidence="3" key="1">
    <citation type="submission" date="2014-03" db="EMBL/GenBank/DDBJ databases">
        <authorList>
            <person name="Aksoy S."/>
            <person name="Warren W."/>
            <person name="Wilson R.K."/>
        </authorList>
    </citation>
    <scope>NUCLEOTIDE SEQUENCE [LARGE SCALE GENOMIC DNA]</scope>
    <source>
        <strain evidence="3">IAEA</strain>
    </source>
</reference>
<keyword evidence="3" id="KW-1185">Reference proteome</keyword>
<evidence type="ECO:0000313" key="3">
    <source>
        <dbReference type="Proteomes" id="UP000091820"/>
    </source>
</evidence>
<name>A0A1A9WMV6_9MUSC</name>
<organism evidence="2 3">
    <name type="scientific">Glossina brevipalpis</name>
    <dbReference type="NCBI Taxonomy" id="37001"/>
    <lineage>
        <taxon>Eukaryota</taxon>
        <taxon>Metazoa</taxon>
        <taxon>Ecdysozoa</taxon>
        <taxon>Arthropoda</taxon>
        <taxon>Hexapoda</taxon>
        <taxon>Insecta</taxon>
        <taxon>Pterygota</taxon>
        <taxon>Neoptera</taxon>
        <taxon>Endopterygota</taxon>
        <taxon>Diptera</taxon>
        <taxon>Brachycera</taxon>
        <taxon>Muscomorpha</taxon>
        <taxon>Hippoboscoidea</taxon>
        <taxon>Glossinidae</taxon>
        <taxon>Glossina</taxon>
    </lineage>
</organism>
<keyword evidence="1" id="KW-0812">Transmembrane</keyword>
<feature type="transmembrane region" description="Helical" evidence="1">
    <location>
        <begin position="16"/>
        <end position="36"/>
    </location>
</feature>
<evidence type="ECO:0000313" key="2">
    <source>
        <dbReference type="EnsemblMetazoa" id="GBRI025472-PA"/>
    </source>
</evidence>
<accession>A0A1A9WMV6</accession>
<dbReference type="Proteomes" id="UP000091820">
    <property type="component" value="Unassembled WGS sequence"/>
</dbReference>
<dbReference type="AlphaFoldDB" id="A0A1A9WMV6"/>
<dbReference type="EnsemblMetazoa" id="GBRI025472-RA">
    <property type="protein sequence ID" value="GBRI025472-PA"/>
    <property type="gene ID" value="GBRI025472"/>
</dbReference>
<evidence type="ECO:0000256" key="1">
    <source>
        <dbReference type="SAM" id="Phobius"/>
    </source>
</evidence>
<sequence>MGNQVDFCDFAPMRCANLVAGITAVIGIIGSLFLLTRTTQSLVGLKAFAANIYKCFGCFSATQAFNYKIITFYHLSLAVTFKVSTQRLERKSLIEARLTLKNDFAN</sequence>